<gene>
    <name evidence="3" type="ORF">TTEB3V08_LOCUS7565</name>
</gene>
<reference evidence="3" key="1">
    <citation type="submission" date="2020-11" db="EMBL/GenBank/DDBJ databases">
        <authorList>
            <person name="Tran Van P."/>
        </authorList>
    </citation>
    <scope>NUCLEOTIDE SEQUENCE</scope>
</reference>
<dbReference type="PROSITE" id="PS50003">
    <property type="entry name" value="PH_DOMAIN"/>
    <property type="match status" value="1"/>
</dbReference>
<dbReference type="AlphaFoldDB" id="A0A7R9NXE6"/>
<dbReference type="InterPro" id="IPR001849">
    <property type="entry name" value="PH_domain"/>
</dbReference>
<dbReference type="PRINTS" id="PR00683">
    <property type="entry name" value="SPECTRINPH"/>
</dbReference>
<dbReference type="InterPro" id="IPR041681">
    <property type="entry name" value="PH_9"/>
</dbReference>
<proteinExistence type="predicted"/>
<dbReference type="CDD" id="cd10571">
    <property type="entry name" value="PH_beta_spectrin"/>
    <property type="match status" value="1"/>
</dbReference>
<protein>
    <recommendedName>
        <fullName evidence="2">PH domain-containing protein</fullName>
    </recommendedName>
</protein>
<dbReference type="GO" id="GO:0005543">
    <property type="term" value="F:phospholipid binding"/>
    <property type="evidence" value="ECO:0007669"/>
    <property type="project" value="InterPro"/>
</dbReference>
<sequence>MVRREKLDWNRDPIKWKMTAWTQELNSGPLALRVNALLAQLAGKDGPGYEMNQGGSVILDSKLSRKSHSNLNASTGISLSAVNQLYQLLAPEVCSMLHDVDKSGFVCPLPNPSRSFSQTFHQDIGERRAANLPRRDYLSSSSQHLARGNLLEPQGLSKQQLTTFSTWQLVRTTGTIRAAAHNTNCLQVVVQKHCLLDNVGIREDLNIVSITVTLHSVEGYRNRPVPGGGSYNYFIPKRGVRESPSPSSTLERKKDRSRSKSPFRSFRWKKSGGAPKSPGSRSAGTAHSDDEDTANCVEALVLGNVHANACYDIMNSCLEGQSPGGDEDQFEGSLIRKHEWESTTKKATNRSWDKIYVVLRNNLLMFYKDQKSYKAAPEAYYKNESPVDLRGGSTQVATDYTKKRHVFRIKLANGAEFLFQAKDDEEMAQWTSRVAVQCDLEGSGGPSRSQTLPASGDRKDEPKRRSFFTLKKK</sequence>
<dbReference type="Pfam" id="PF15410">
    <property type="entry name" value="PH_9"/>
    <property type="match status" value="1"/>
</dbReference>
<feature type="compositionally biased region" description="Basic residues" evidence="1">
    <location>
        <begin position="255"/>
        <end position="270"/>
    </location>
</feature>
<dbReference type="InterPro" id="IPR001605">
    <property type="entry name" value="PH_dom-spectrin-type"/>
</dbReference>
<feature type="domain" description="PH" evidence="2">
    <location>
        <begin position="327"/>
        <end position="439"/>
    </location>
</feature>
<accession>A0A7R9NXE6</accession>
<evidence type="ECO:0000313" key="3">
    <source>
        <dbReference type="EMBL" id="CAD7459616.1"/>
    </source>
</evidence>
<name>A0A7R9NXE6_9NEOP</name>
<evidence type="ECO:0000256" key="1">
    <source>
        <dbReference type="SAM" id="MobiDB-lite"/>
    </source>
</evidence>
<dbReference type="FunFam" id="2.30.29.30:FF:000024">
    <property type="entry name" value="Spectrin beta chain"/>
    <property type="match status" value="1"/>
</dbReference>
<dbReference type="EMBL" id="OE003009">
    <property type="protein sequence ID" value="CAD7459616.1"/>
    <property type="molecule type" value="Genomic_DNA"/>
</dbReference>
<feature type="region of interest" description="Disordered" evidence="1">
    <location>
        <begin position="234"/>
        <end position="290"/>
    </location>
</feature>
<organism evidence="3">
    <name type="scientific">Timema tahoe</name>
    <dbReference type="NCBI Taxonomy" id="61484"/>
    <lineage>
        <taxon>Eukaryota</taxon>
        <taxon>Metazoa</taxon>
        <taxon>Ecdysozoa</taxon>
        <taxon>Arthropoda</taxon>
        <taxon>Hexapoda</taxon>
        <taxon>Insecta</taxon>
        <taxon>Pterygota</taxon>
        <taxon>Neoptera</taxon>
        <taxon>Polyneoptera</taxon>
        <taxon>Phasmatodea</taxon>
        <taxon>Timematodea</taxon>
        <taxon>Timematoidea</taxon>
        <taxon>Timematidae</taxon>
        <taxon>Timema</taxon>
    </lineage>
</organism>
<dbReference type="SUPFAM" id="SSF50729">
    <property type="entry name" value="PH domain-like"/>
    <property type="match status" value="1"/>
</dbReference>
<feature type="region of interest" description="Disordered" evidence="1">
    <location>
        <begin position="439"/>
        <end position="473"/>
    </location>
</feature>
<evidence type="ECO:0000259" key="2">
    <source>
        <dbReference type="PROSITE" id="PS50003"/>
    </source>
</evidence>
<dbReference type="Gene3D" id="2.30.29.30">
    <property type="entry name" value="Pleckstrin-homology domain (PH domain)/Phosphotyrosine-binding domain (PTB)"/>
    <property type="match status" value="1"/>
</dbReference>
<dbReference type="SMART" id="SM00233">
    <property type="entry name" value="PH"/>
    <property type="match status" value="1"/>
</dbReference>
<dbReference type="InterPro" id="IPR011993">
    <property type="entry name" value="PH-like_dom_sf"/>
</dbReference>
<dbReference type="PANTHER" id="PTHR37283:SF1">
    <property type="entry name" value="PH DOMAIN-CONTAINING PROTEIN YHR131C"/>
    <property type="match status" value="1"/>
</dbReference>
<dbReference type="PANTHER" id="PTHR37283">
    <property type="entry name" value="PH DOMAIN-CONTAINING PROTEIN YHR131C"/>
    <property type="match status" value="1"/>
</dbReference>